<dbReference type="OrthoDB" id="1506770at2759"/>
<protein>
    <submittedName>
        <fullName evidence="3">Uncharacterized protein LOC111313150</fullName>
    </submittedName>
</protein>
<sequence>MEDFGAKLQSEAESSNHKPEKLRDDQPKRKQSPDKRENQPEAVASNKPTMIRERQPMQKRQKQSPDESKQQAEATSNKPERGRKQKQTEDQKRAKKKETDKKYRQKKNNLHLEMKDENEALQKKCEALQKKCQESEKEKEELKRKGEADQSEINSLKERLSKKCNSSILSFGVLKLMVCANAIDVSPNLQEHDEENSGFPIPDDWFSNLEGEENFSEYPDLQCGQTKGIMEGSLVDEALLDSMTINGDTVVAVLKENSHMIQEIFSQHPRTASDLRVRLPASRNGFMNTLAEVYKIATKEELTPEEIKCMENGIEDLKLAGFEISWLEDLLLKCREHVERTEEIRRKEAELNLLKEKQSKGIEERKSKRQTPI</sequence>
<keyword evidence="2" id="KW-1185">Reference proteome</keyword>
<evidence type="ECO:0000256" key="1">
    <source>
        <dbReference type="SAM" id="MobiDB-lite"/>
    </source>
</evidence>
<reference evidence="3" key="1">
    <citation type="submission" date="2025-08" db="UniProtKB">
        <authorList>
            <consortium name="RefSeq"/>
        </authorList>
    </citation>
    <scope>IDENTIFICATION</scope>
    <source>
        <tissue evidence="3">Fruit stalk</tissue>
    </source>
</reference>
<organism evidence="2 3">
    <name type="scientific">Durio zibethinus</name>
    <name type="common">Durian</name>
    <dbReference type="NCBI Taxonomy" id="66656"/>
    <lineage>
        <taxon>Eukaryota</taxon>
        <taxon>Viridiplantae</taxon>
        <taxon>Streptophyta</taxon>
        <taxon>Embryophyta</taxon>
        <taxon>Tracheophyta</taxon>
        <taxon>Spermatophyta</taxon>
        <taxon>Magnoliopsida</taxon>
        <taxon>eudicotyledons</taxon>
        <taxon>Gunneridae</taxon>
        <taxon>Pentapetalae</taxon>
        <taxon>rosids</taxon>
        <taxon>malvids</taxon>
        <taxon>Malvales</taxon>
        <taxon>Malvaceae</taxon>
        <taxon>Helicteroideae</taxon>
        <taxon>Durio</taxon>
    </lineage>
</organism>
<feature type="compositionally biased region" description="Basic and acidic residues" evidence="1">
    <location>
        <begin position="14"/>
        <end position="39"/>
    </location>
</feature>
<gene>
    <name evidence="3" type="primary">LOC111313150</name>
</gene>
<name>A0A6P6AXI2_DURZI</name>
<dbReference type="RefSeq" id="XP_022769573.1">
    <property type="nucleotide sequence ID" value="XM_022913838.1"/>
</dbReference>
<evidence type="ECO:0000313" key="3">
    <source>
        <dbReference type="RefSeq" id="XP_022769573.1"/>
    </source>
</evidence>
<dbReference type="Proteomes" id="UP000515121">
    <property type="component" value="Unplaced"/>
</dbReference>
<dbReference type="KEGG" id="dzi:111313150"/>
<dbReference type="AlphaFoldDB" id="A0A6P6AXI2"/>
<accession>A0A6P6AXI2</accession>
<feature type="region of interest" description="Disordered" evidence="1">
    <location>
        <begin position="1"/>
        <end position="117"/>
    </location>
</feature>
<evidence type="ECO:0000313" key="2">
    <source>
        <dbReference type="Proteomes" id="UP000515121"/>
    </source>
</evidence>
<feature type="compositionally biased region" description="Basic and acidic residues" evidence="1">
    <location>
        <begin position="78"/>
        <end position="102"/>
    </location>
</feature>
<dbReference type="GeneID" id="111313150"/>
<proteinExistence type="predicted"/>